<protein>
    <recommendedName>
        <fullName evidence="4">Mucin-7</fullName>
    </recommendedName>
</protein>
<feature type="region of interest" description="Disordered" evidence="1">
    <location>
        <begin position="1"/>
        <end position="693"/>
    </location>
</feature>
<feature type="compositionally biased region" description="Low complexity" evidence="1">
    <location>
        <begin position="359"/>
        <end position="480"/>
    </location>
</feature>
<evidence type="ECO:0000313" key="2">
    <source>
        <dbReference type="EMBL" id="KAF1833820.1"/>
    </source>
</evidence>
<dbReference type="EMBL" id="ML975312">
    <property type="protein sequence ID" value="KAF1833820.1"/>
    <property type="molecule type" value="Genomic_DNA"/>
</dbReference>
<sequence>MSNGVRNLRAMFENPSAASSPEPRGRSPTDYVAAADSDDRPKPKIRASFVSVEPTAAHASTDLGTTKGTPSNSISANRRESFSVNQENTEELAELKKVVSDEKEERRKSLAIPEAVPEQAVASRESSTPAPPIRNDPAGTMPNLGSIMKGSDFPDPSPRAEEEATAVPAPAAEVEEAKVEEAKVDETPAEPEQNAVETPEPIEATEPSPMPSPEPATAQPADNPDKAVTGAQEDLALRPATPTEETAAKEDAPVPEETAVEEDAAIEHEAATAAEPAENPDKVVTGVQEDVALRPAAPTDETAVLDEKKPSAPAEPVASSSEPAAETPKPAAAKAKPNGPPVTKKPEPTKPAAISTTRPSKALSASAKSPLPKSAPRTPTKPKATVPATKASPAAKAPKPVASSSSSKAVAPKEPVKAPVAKASATKAPATKTSRTSLQPAASSSSAAAPTASAAKPKSSAPPAENKKPVAAAKPAASAPRTRYMNTSPGGFKKPRPKSPTRPVGLPSRLTAPTAASAAKHGEEQKVTRKPSTTTRPAPKTGTARPPRPSVAHSVPKRPDSRTSTTSAAHTGGFLERMMRPTTASSSKTHDKPASPPRKASGATKPSVVQKGKKKAEEVTSKAKEAVTNGHGGDEHKAEDEAAKEADHTEQATEGATAEESSHEPHKAATPVQDVDSSAAELQTPHFEGETIR</sequence>
<feature type="compositionally biased region" description="Low complexity" evidence="1">
    <location>
        <begin position="311"/>
        <end position="337"/>
    </location>
</feature>
<dbReference type="AlphaFoldDB" id="A0A6A5KC27"/>
<reference evidence="2" key="1">
    <citation type="submission" date="2020-01" db="EMBL/GenBank/DDBJ databases">
        <authorList>
            <consortium name="DOE Joint Genome Institute"/>
            <person name="Haridas S."/>
            <person name="Albert R."/>
            <person name="Binder M."/>
            <person name="Bloem J."/>
            <person name="Labutti K."/>
            <person name="Salamov A."/>
            <person name="Andreopoulos B."/>
            <person name="Baker S.E."/>
            <person name="Barry K."/>
            <person name="Bills G."/>
            <person name="Bluhm B.H."/>
            <person name="Cannon C."/>
            <person name="Castanera R."/>
            <person name="Culley D.E."/>
            <person name="Daum C."/>
            <person name="Ezra D."/>
            <person name="Gonzalez J.B."/>
            <person name="Henrissat B."/>
            <person name="Kuo A."/>
            <person name="Liang C."/>
            <person name="Lipzen A."/>
            <person name="Lutzoni F."/>
            <person name="Magnuson J."/>
            <person name="Mondo S."/>
            <person name="Nolan M."/>
            <person name="Ohm R."/>
            <person name="Pangilinan J."/>
            <person name="Park H.-J."/>
            <person name="Ramirez L."/>
            <person name="Alfaro M."/>
            <person name="Sun H."/>
            <person name="Tritt A."/>
            <person name="Yoshinaga Y."/>
            <person name="Zwiers L.-H."/>
            <person name="Turgeon B.G."/>
            <person name="Goodwin S.B."/>
            <person name="Spatafora J.W."/>
            <person name="Crous P.W."/>
            <person name="Grigoriev I.V."/>
        </authorList>
    </citation>
    <scope>NUCLEOTIDE SEQUENCE</scope>
    <source>
        <strain evidence="2">P77</strain>
    </source>
</reference>
<evidence type="ECO:0000313" key="3">
    <source>
        <dbReference type="Proteomes" id="UP000800040"/>
    </source>
</evidence>
<feature type="compositionally biased region" description="Basic and acidic residues" evidence="1">
    <location>
        <begin position="615"/>
        <end position="625"/>
    </location>
</feature>
<evidence type="ECO:0000256" key="1">
    <source>
        <dbReference type="SAM" id="MobiDB-lite"/>
    </source>
</evidence>
<feature type="compositionally biased region" description="Basic and acidic residues" evidence="1">
    <location>
        <begin position="93"/>
        <end position="108"/>
    </location>
</feature>
<dbReference type="Proteomes" id="UP000800040">
    <property type="component" value="Unassembled WGS sequence"/>
</dbReference>
<organism evidence="2 3">
    <name type="scientific">Decorospora gaudefroyi</name>
    <dbReference type="NCBI Taxonomy" id="184978"/>
    <lineage>
        <taxon>Eukaryota</taxon>
        <taxon>Fungi</taxon>
        <taxon>Dikarya</taxon>
        <taxon>Ascomycota</taxon>
        <taxon>Pezizomycotina</taxon>
        <taxon>Dothideomycetes</taxon>
        <taxon>Pleosporomycetidae</taxon>
        <taxon>Pleosporales</taxon>
        <taxon>Pleosporineae</taxon>
        <taxon>Pleosporaceae</taxon>
        <taxon>Decorospora</taxon>
    </lineage>
</organism>
<feature type="compositionally biased region" description="Basic and acidic residues" evidence="1">
    <location>
        <begin position="632"/>
        <end position="651"/>
    </location>
</feature>
<gene>
    <name evidence="2" type="ORF">BDW02DRAFT_499831</name>
</gene>
<dbReference type="OrthoDB" id="3600083at2759"/>
<name>A0A6A5KC27_9PLEO</name>
<proteinExistence type="predicted"/>
<evidence type="ECO:0008006" key="4">
    <source>
        <dbReference type="Google" id="ProtNLM"/>
    </source>
</evidence>
<feature type="compositionally biased region" description="Basic and acidic residues" evidence="1">
    <location>
        <begin position="175"/>
        <end position="186"/>
    </location>
</feature>
<accession>A0A6A5KC27</accession>
<keyword evidence="3" id="KW-1185">Reference proteome</keyword>
<feature type="compositionally biased region" description="Polar residues" evidence="1">
    <location>
        <begin position="62"/>
        <end position="87"/>
    </location>
</feature>